<keyword evidence="5" id="KW-1133">Transmembrane helix</keyword>
<reference evidence="7" key="1">
    <citation type="journal article" date="2023" name="Front. Mar. Sci.">
        <title>A new Merluccius polli reference genome to investigate the effects of global change in West African waters.</title>
        <authorList>
            <person name="Mateo J.L."/>
            <person name="Blanco-Fernandez C."/>
            <person name="Garcia-Vazquez E."/>
            <person name="Machado-Schiaffino G."/>
        </authorList>
    </citation>
    <scope>NUCLEOTIDE SEQUENCE</scope>
    <source>
        <strain evidence="7">C29</strain>
        <tissue evidence="7">Fin</tissue>
    </source>
</reference>
<feature type="domain" description="Ig-like" evidence="6">
    <location>
        <begin position="340"/>
        <end position="426"/>
    </location>
</feature>
<name>A0AA47P0Z9_MERPO</name>
<dbReference type="PANTHER" id="PTHR44337">
    <property type="entry name" value="CARCINOEMBRYONIC ANTIGEN-RELATED CELL ADHESION MOLECULE 8"/>
    <property type="match status" value="1"/>
</dbReference>
<evidence type="ECO:0000256" key="3">
    <source>
        <dbReference type="ARBA" id="ARBA00023180"/>
    </source>
</evidence>
<dbReference type="InterPro" id="IPR007110">
    <property type="entry name" value="Ig-like_dom"/>
</dbReference>
<gene>
    <name evidence="7" type="primary">Hmcn1_0</name>
    <name evidence="7" type="ORF">N1851_017188</name>
</gene>
<feature type="domain" description="Ig-like" evidence="6">
    <location>
        <begin position="892"/>
        <end position="978"/>
    </location>
</feature>
<keyword evidence="5" id="KW-0812">Transmembrane</keyword>
<dbReference type="PROSITE" id="PS50835">
    <property type="entry name" value="IG_LIKE"/>
    <property type="match status" value="15"/>
</dbReference>
<sequence length="1531" mass="164508">MSGIRTQHIIDYTPWRTDKVANGHGFFRGRLNALAFRIALLMARIISGIMICKTAGLLLLTCLAAGPYSMAITGVTIVTVGVPYAFLCSASCTPACSFSWTRGNQTSEGAELTLQLKALSPRELVTCMALNPATGRTATISKTMAVTAGPSNLRISGPPMLTLGVENIFTCTADCYPSCTFSWKWMWLEEILGTSSGDTVSIKPPETVDSETLFCEAVDTVSHLYISTSLQRYVARLTGIYITTETGEWTVTVGHVYTFTCYVACTPSCNYTWTFEGKKYGNDQIHIPVFRKGEQPMIENTQEITIAAYHRMEPLTCEAQNTVSGATISTTQMLTIINGPFKMKIVEVNKGPVGKELTALPGSITALQCVAECFPGCSISWFYNGKMLSKNISISFTPVTPPNRAALRCVAYDSLTMKNSSAETIVVVPYGPFKVKIVEVNKGPVGKELTALPGSITALQCVAECFPGCSISWFYNGKMLSKNVSISFTPVTPPNQAVLRCVAYDSLTMKNSSAETIVVVPYGPFKVKIVEVNKGPVGKELTALPGSITALQCVAECFPGCSISWFYNGKMLSKNVSISFTPVTPPNQAVLRCVAYDSLTMKNSSAETIVVVPYGPFKVKIVEVNKGPVGKELTALPGSITALQCVAECFPGCSISWFYNGKMLSKNASISFTPMTPPNQAVLRCVAYDSLTMKNSSAETIVVVPYGPFKVKIVEVNKGPVGKELTALPGSITALQCVAECFPGCSISWFYNGKMLSKNVSISFTPVTPPNQAVLRCVAYDSLTMKNSSAETIVVVPYGPFKVKIVEVNKGPVGKELTALPGSITALQCVAECFPGCSISWFYNGKMLSKNASISFTPVTPPNQAVLRCVAYDSLTMKNSSAETIVVVPYGPFKVKIVEVNKGPVGKELTALPGSITALQCVAECFPGCSISWFYNGKMLSKNASISFTPMTPPNQAVLRCVAYDSLTMKNSSAETIVVVPYGPFNVEIIEDKIGPVGKELTALPGSITAFQCIADCYPGCSFNWFYNDKMLSKNASISFTPVTPPNRAALRCVAFNSLTMKNSSAETIVVIPYGPFKVKIVEVNKGPVGKELTALPGSITALQCVAECFPGCSISWFYNGKMLSKNASISFTPVTPPNQAVLRCVAYDSLTMKNSSAETIVVVPYGPFNVEIIEDKIGPVGKELTALPGSITAFQCIADCYPGCSFNWFYNDKMLSKNASISFTPVTPPNRAALRCVAFNSLTMKNSSAETIVVIPYGPFKVKIVEVNKGPVGKELTALPGSITALQCVAECFPGCSISWFYNGKMLSKNASISFTPVTPPNQAVLRCVAYDSLTMKNSSAETIVVVPYGPFNVEIIEDKIGPVGKELTALPGSITAFQCIADCYPGCSFNWFYNDKMLSKNASISFTPVTPPNRAALRCVAFNSLTMKNSSVETTAIVPYGPVNVTILRSHSLEVGVKATFACTAMCIPACTYTWSVFGSPVKGSTIDITISRYVATESISCEAHNSVSGKTATANDTLTVSDPHWCGC</sequence>
<keyword evidence="2" id="KW-1015">Disulfide bond</keyword>
<keyword evidence="3" id="KW-0325">Glycoprotein</keyword>
<dbReference type="InterPro" id="IPR003599">
    <property type="entry name" value="Ig_sub"/>
</dbReference>
<evidence type="ECO:0000259" key="6">
    <source>
        <dbReference type="PROSITE" id="PS50835"/>
    </source>
</evidence>
<protein>
    <submittedName>
        <fullName evidence="7">Hemicentin-1</fullName>
    </submittedName>
</protein>
<dbReference type="InterPro" id="IPR003598">
    <property type="entry name" value="Ig_sub2"/>
</dbReference>
<feature type="domain" description="Ig-like" evidence="6">
    <location>
        <begin position="67"/>
        <end position="141"/>
    </location>
</feature>
<feature type="domain" description="Ig-like" evidence="6">
    <location>
        <begin position="254"/>
        <end position="335"/>
    </location>
</feature>
<dbReference type="PANTHER" id="PTHR44337:SF20">
    <property type="entry name" value="CARCINOEMBRYONIC ANTIGEN-RELATED CELL ADHESION MOLECULE 5-RELATED"/>
    <property type="match status" value="1"/>
</dbReference>
<keyword evidence="4" id="KW-0393">Immunoglobulin domain</keyword>
<keyword evidence="5" id="KW-0472">Membrane</keyword>
<accession>A0AA47P0Z9</accession>
<evidence type="ECO:0000256" key="5">
    <source>
        <dbReference type="SAM" id="Phobius"/>
    </source>
</evidence>
<feature type="domain" description="Ig-like" evidence="6">
    <location>
        <begin position="708"/>
        <end position="794"/>
    </location>
</feature>
<feature type="domain" description="Ig-like" evidence="6">
    <location>
        <begin position="800"/>
        <end position="886"/>
    </location>
</feature>
<feature type="domain" description="Ig-like" evidence="6">
    <location>
        <begin position="1352"/>
        <end position="1437"/>
    </location>
</feature>
<feature type="domain" description="Ig-like" evidence="6">
    <location>
        <begin position="1168"/>
        <end position="1254"/>
    </location>
</feature>
<evidence type="ECO:0000313" key="7">
    <source>
        <dbReference type="EMBL" id="KAK0144440.1"/>
    </source>
</evidence>
<feature type="transmembrane region" description="Helical" evidence="5">
    <location>
        <begin position="67"/>
        <end position="87"/>
    </location>
</feature>
<proteinExistence type="predicted"/>
<keyword evidence="8" id="KW-1185">Reference proteome</keyword>
<dbReference type="Gene3D" id="2.60.40.10">
    <property type="entry name" value="Immunoglobulins"/>
    <property type="match status" value="1"/>
</dbReference>
<dbReference type="SUPFAM" id="SSF48726">
    <property type="entry name" value="Immunoglobulin"/>
    <property type="match status" value="13"/>
</dbReference>
<organism evidence="7 8">
    <name type="scientific">Merluccius polli</name>
    <name type="common">Benguela hake</name>
    <name type="synonym">Merluccius cadenati</name>
    <dbReference type="NCBI Taxonomy" id="89951"/>
    <lineage>
        <taxon>Eukaryota</taxon>
        <taxon>Metazoa</taxon>
        <taxon>Chordata</taxon>
        <taxon>Craniata</taxon>
        <taxon>Vertebrata</taxon>
        <taxon>Euteleostomi</taxon>
        <taxon>Actinopterygii</taxon>
        <taxon>Neopterygii</taxon>
        <taxon>Teleostei</taxon>
        <taxon>Neoteleostei</taxon>
        <taxon>Acanthomorphata</taxon>
        <taxon>Zeiogadaria</taxon>
        <taxon>Gadariae</taxon>
        <taxon>Gadiformes</taxon>
        <taxon>Gadoidei</taxon>
        <taxon>Merlucciidae</taxon>
        <taxon>Merluccius</taxon>
    </lineage>
</organism>
<keyword evidence="1" id="KW-0732">Signal</keyword>
<feature type="domain" description="Ig-like" evidence="6">
    <location>
        <begin position="432"/>
        <end position="518"/>
    </location>
</feature>
<dbReference type="SMART" id="SM00409">
    <property type="entry name" value="IG"/>
    <property type="match status" value="14"/>
</dbReference>
<dbReference type="EMBL" id="JAOPHQ010003134">
    <property type="protein sequence ID" value="KAK0144440.1"/>
    <property type="molecule type" value="Genomic_DNA"/>
</dbReference>
<evidence type="ECO:0000313" key="8">
    <source>
        <dbReference type="Proteomes" id="UP001174136"/>
    </source>
</evidence>
<feature type="domain" description="Ig-like" evidence="6">
    <location>
        <begin position="1444"/>
        <end position="1524"/>
    </location>
</feature>
<evidence type="ECO:0000256" key="4">
    <source>
        <dbReference type="ARBA" id="ARBA00023319"/>
    </source>
</evidence>
<dbReference type="SMART" id="SM00408">
    <property type="entry name" value="IGc2"/>
    <property type="match status" value="12"/>
</dbReference>
<comment type="caution">
    <text evidence="7">The sequence shown here is derived from an EMBL/GenBank/DDBJ whole genome shotgun (WGS) entry which is preliminary data.</text>
</comment>
<evidence type="ECO:0000256" key="2">
    <source>
        <dbReference type="ARBA" id="ARBA00023157"/>
    </source>
</evidence>
<feature type="domain" description="Ig-like" evidence="6">
    <location>
        <begin position="984"/>
        <end position="1070"/>
    </location>
</feature>
<dbReference type="Proteomes" id="UP001174136">
    <property type="component" value="Unassembled WGS sequence"/>
</dbReference>
<feature type="domain" description="Ig-like" evidence="6">
    <location>
        <begin position="524"/>
        <end position="610"/>
    </location>
</feature>
<dbReference type="InterPro" id="IPR013783">
    <property type="entry name" value="Ig-like_fold"/>
</dbReference>
<dbReference type="InterPro" id="IPR036179">
    <property type="entry name" value="Ig-like_dom_sf"/>
</dbReference>
<feature type="domain" description="Ig-like" evidence="6">
    <location>
        <begin position="1260"/>
        <end position="1346"/>
    </location>
</feature>
<feature type="domain" description="Ig-like" evidence="6">
    <location>
        <begin position="1076"/>
        <end position="1162"/>
    </location>
</feature>
<dbReference type="InterPro" id="IPR052598">
    <property type="entry name" value="IgSF_CEA-related"/>
</dbReference>
<evidence type="ECO:0000256" key="1">
    <source>
        <dbReference type="ARBA" id="ARBA00022729"/>
    </source>
</evidence>
<feature type="domain" description="Ig-like" evidence="6">
    <location>
        <begin position="616"/>
        <end position="702"/>
    </location>
</feature>